<dbReference type="Gene3D" id="3.30.565.10">
    <property type="entry name" value="Histidine kinase-like ATPase, C-terminal domain"/>
    <property type="match status" value="1"/>
</dbReference>
<accession>A0A518RBT1</accession>
<comment type="catalytic activity">
    <reaction evidence="1">
        <text>ATP + protein L-histidine = ADP + protein N-phospho-L-histidine.</text>
        <dbReference type="EC" id="2.7.13.3"/>
    </reaction>
</comment>
<evidence type="ECO:0000313" key="14">
    <source>
        <dbReference type="Proteomes" id="UP000318055"/>
    </source>
</evidence>
<keyword evidence="14" id="KW-1185">Reference proteome</keyword>
<dbReference type="GO" id="GO:0005737">
    <property type="term" value="C:cytoplasm"/>
    <property type="evidence" value="ECO:0007669"/>
    <property type="project" value="InterPro"/>
</dbReference>
<dbReference type="GO" id="GO:0000155">
    <property type="term" value="F:phosphorelay sensor kinase activity"/>
    <property type="evidence" value="ECO:0007669"/>
    <property type="project" value="InterPro"/>
</dbReference>
<feature type="domain" description="CheW-like" evidence="11">
    <location>
        <begin position="389"/>
        <end position="523"/>
    </location>
</feature>
<dbReference type="Pfam" id="PF01584">
    <property type="entry name" value="CheW"/>
    <property type="match status" value="1"/>
</dbReference>
<dbReference type="InterPro" id="IPR002545">
    <property type="entry name" value="CheW-lke_dom"/>
</dbReference>
<dbReference type="Pfam" id="PF02895">
    <property type="entry name" value="H-kinase_dim"/>
    <property type="match status" value="1"/>
</dbReference>
<dbReference type="SMART" id="SM00387">
    <property type="entry name" value="HATPase_c"/>
    <property type="match status" value="1"/>
</dbReference>
<evidence type="ECO:0000259" key="12">
    <source>
        <dbReference type="PROSITE" id="PS50894"/>
    </source>
</evidence>
<dbReference type="SMART" id="SM00260">
    <property type="entry name" value="CheW"/>
    <property type="match status" value="1"/>
</dbReference>
<dbReference type="SUPFAM" id="SSF50341">
    <property type="entry name" value="CheW-like"/>
    <property type="match status" value="1"/>
</dbReference>
<comment type="function">
    <text evidence="8">Involved in the transmission of sensory signals from the chemoreceptors to the flagellar motors. CheA is autophosphorylated; it can transfer its phosphate group to either CheB or CheY.</text>
</comment>
<dbReference type="AlphaFoldDB" id="A0A518RBT1"/>
<dbReference type="EMBL" id="CP042239">
    <property type="protein sequence ID" value="QDX24874.1"/>
    <property type="molecule type" value="Genomic_DNA"/>
</dbReference>
<feature type="domain" description="HPt" evidence="12">
    <location>
        <begin position="1"/>
        <end position="101"/>
    </location>
</feature>
<dbReference type="SMART" id="SM01231">
    <property type="entry name" value="H-kinase_dim"/>
    <property type="match status" value="1"/>
</dbReference>
<feature type="modified residue" description="Phosphohistidine" evidence="9">
    <location>
        <position position="44"/>
    </location>
</feature>
<dbReference type="SUPFAM" id="SSF47384">
    <property type="entry name" value="Homodimeric domain of signal transducing histidine kinase"/>
    <property type="match status" value="1"/>
</dbReference>
<dbReference type="SUPFAM" id="SSF47226">
    <property type="entry name" value="Histidine-containing phosphotransfer domain, HPT domain"/>
    <property type="match status" value="1"/>
</dbReference>
<name>A0A518RBT1_9SPHN</name>
<dbReference type="OrthoDB" id="9803176at2"/>
<protein>
    <recommendedName>
        <fullName evidence="3">Chemotaxis protein CheA</fullName>
        <ecNumber evidence="2">2.7.13.3</ecNumber>
    </recommendedName>
</protein>
<dbReference type="Pfam" id="PF02518">
    <property type="entry name" value="HATPase_c"/>
    <property type="match status" value="1"/>
</dbReference>
<organism evidence="13 14">
    <name type="scientific">Sphingomonas suaedae</name>
    <dbReference type="NCBI Taxonomy" id="2599297"/>
    <lineage>
        <taxon>Bacteria</taxon>
        <taxon>Pseudomonadati</taxon>
        <taxon>Pseudomonadota</taxon>
        <taxon>Alphaproteobacteria</taxon>
        <taxon>Sphingomonadales</taxon>
        <taxon>Sphingomonadaceae</taxon>
        <taxon>Sphingomonas</taxon>
    </lineage>
</organism>
<evidence type="ECO:0000256" key="2">
    <source>
        <dbReference type="ARBA" id="ARBA00012438"/>
    </source>
</evidence>
<gene>
    <name evidence="13" type="ORF">FPZ54_01735</name>
</gene>
<sequence length="768" mass="82930">MDDLLQEFIAETRETLETLSGEIVAWEASPDDRARLDAIFRFVHTVKGSCGFLDLPRLARLSHAAEDVLADVRMGERVPDRALVNAVLAVVDRIGEIVEAIDAGAPLDDTGEDLLIAALAGGTAEVAPTSTAVAQRAPSRSVRLNVDLLDRMMSGMSDMVLARNELSRRLRSADVDPQIEAALERMSATVADLRDTVTRTRMQKIDALFSALPRMVRDTAAGLGKSVTLHVEGADVELDREMIEVLRDPLVHIIRNSIDHGIEHPAERRAVGKRENGRLTVSARQSGNQIIVEIADDGRGIDGERLIRKLVANGRDERELRALGERARLELVFEPGLSTKDEVTEISGRGVGMDVVRAAIEQIGGRVELQSTPGQGLRILIHVPLTLSIIPTIVVSAGGQRFAIPRQAIEEIVSERSETIRIDRIGSARVVTLRDRRMPMVALVEQLGIDAPTRDTAMVAVVNIGEGSYALRVDDVLDNEELVIKPAAPAIMATGLYAGQTLPDSGCPMLLLDCAGLARDAGLQFERIREIEEDTDEAAVADAALALIFRDLDGQRRAVPLDVVDRIEKVGSGAIQRSAGRLRLTIDGRIVPLAAIADADSTRTGSILRLRDGLSEIAYAIQEPADIVALPSEMTCADAPGPIAGVVLIDGEQVEMLDPLWLFAEHCEEDARPETPPLCLLAGGDTGWMGTFIQPLLESAGYRVAHSLKPGETAQLVLTLDAEPDIQSDPARIVRLRSRKRGGDDGSIYRYDREALLGALARASNGGG</sequence>
<evidence type="ECO:0000256" key="9">
    <source>
        <dbReference type="PROSITE-ProRule" id="PRU00110"/>
    </source>
</evidence>
<dbReference type="PROSITE" id="PS50851">
    <property type="entry name" value="CHEW"/>
    <property type="match status" value="1"/>
</dbReference>
<dbReference type="InterPro" id="IPR051315">
    <property type="entry name" value="Bact_Chemotaxis_CheA"/>
</dbReference>
<dbReference type="Gene3D" id="1.20.120.160">
    <property type="entry name" value="HPT domain"/>
    <property type="match status" value="1"/>
</dbReference>
<dbReference type="Proteomes" id="UP000318055">
    <property type="component" value="Chromosome"/>
</dbReference>
<dbReference type="FunFam" id="3.30.565.10:FF:000016">
    <property type="entry name" value="Chemotaxis protein CheA, putative"/>
    <property type="match status" value="1"/>
</dbReference>
<evidence type="ECO:0000259" key="10">
    <source>
        <dbReference type="PROSITE" id="PS50109"/>
    </source>
</evidence>
<evidence type="ECO:0000256" key="7">
    <source>
        <dbReference type="ARBA" id="ARBA00023012"/>
    </source>
</evidence>
<dbReference type="RefSeq" id="WP_145844515.1">
    <property type="nucleotide sequence ID" value="NZ_CP042239.1"/>
</dbReference>
<dbReference type="InterPro" id="IPR005467">
    <property type="entry name" value="His_kinase_dom"/>
</dbReference>
<dbReference type="InterPro" id="IPR037006">
    <property type="entry name" value="CheA-like_homodim_sf"/>
</dbReference>
<dbReference type="EC" id="2.7.13.3" evidence="2"/>
<dbReference type="CDD" id="cd00088">
    <property type="entry name" value="HPT"/>
    <property type="match status" value="1"/>
</dbReference>
<keyword evidence="6" id="KW-0418">Kinase</keyword>
<dbReference type="InterPro" id="IPR003594">
    <property type="entry name" value="HATPase_dom"/>
</dbReference>
<dbReference type="Gene3D" id="1.10.287.560">
    <property type="entry name" value="Histidine kinase CheA-like, homodimeric domain"/>
    <property type="match status" value="1"/>
</dbReference>
<dbReference type="InterPro" id="IPR036061">
    <property type="entry name" value="CheW-like_dom_sf"/>
</dbReference>
<dbReference type="SUPFAM" id="SSF55874">
    <property type="entry name" value="ATPase domain of HSP90 chaperone/DNA topoisomerase II/histidine kinase"/>
    <property type="match status" value="1"/>
</dbReference>
<evidence type="ECO:0000256" key="4">
    <source>
        <dbReference type="ARBA" id="ARBA00022553"/>
    </source>
</evidence>
<dbReference type="InterPro" id="IPR004105">
    <property type="entry name" value="CheA-like_dim"/>
</dbReference>
<dbReference type="PRINTS" id="PR00344">
    <property type="entry name" value="BCTRLSENSOR"/>
</dbReference>
<dbReference type="InterPro" id="IPR036641">
    <property type="entry name" value="HPT_dom_sf"/>
</dbReference>
<evidence type="ECO:0000313" key="13">
    <source>
        <dbReference type="EMBL" id="QDX24874.1"/>
    </source>
</evidence>
<dbReference type="PROSITE" id="PS50894">
    <property type="entry name" value="HPT"/>
    <property type="match status" value="1"/>
</dbReference>
<keyword evidence="4 9" id="KW-0597">Phosphoprotein</keyword>
<evidence type="ECO:0000256" key="6">
    <source>
        <dbReference type="ARBA" id="ARBA00022777"/>
    </source>
</evidence>
<proteinExistence type="predicted"/>
<evidence type="ECO:0000256" key="1">
    <source>
        <dbReference type="ARBA" id="ARBA00000085"/>
    </source>
</evidence>
<evidence type="ECO:0000256" key="5">
    <source>
        <dbReference type="ARBA" id="ARBA00022679"/>
    </source>
</evidence>
<dbReference type="PANTHER" id="PTHR43395:SF1">
    <property type="entry name" value="CHEMOTAXIS PROTEIN CHEA"/>
    <property type="match status" value="1"/>
</dbReference>
<dbReference type="InterPro" id="IPR008207">
    <property type="entry name" value="Sig_transdc_His_kin_Hpt_dom"/>
</dbReference>
<dbReference type="SMART" id="SM00073">
    <property type="entry name" value="HPT"/>
    <property type="match status" value="1"/>
</dbReference>
<dbReference type="InterPro" id="IPR036890">
    <property type="entry name" value="HATPase_C_sf"/>
</dbReference>
<reference evidence="13 14" key="1">
    <citation type="submission" date="2019-07" db="EMBL/GenBank/DDBJ databases">
        <title>Sphingomonas alkalisoli sp. nov., isolated from rhizosphere soil of Suaedae salsa.</title>
        <authorList>
            <person name="Zhang H."/>
            <person name="Xu L."/>
            <person name="Zhang J.-X."/>
            <person name="Sun J.-Q."/>
        </authorList>
    </citation>
    <scope>NUCLEOTIDE SEQUENCE [LARGE SCALE GENOMIC DNA]</scope>
    <source>
        <strain evidence="13 14">XS-10</strain>
    </source>
</reference>
<keyword evidence="5" id="KW-0808">Transferase</keyword>
<evidence type="ECO:0000259" key="11">
    <source>
        <dbReference type="PROSITE" id="PS50851"/>
    </source>
</evidence>
<dbReference type="PANTHER" id="PTHR43395">
    <property type="entry name" value="SENSOR HISTIDINE KINASE CHEA"/>
    <property type="match status" value="1"/>
</dbReference>
<dbReference type="Pfam" id="PF01627">
    <property type="entry name" value="Hpt"/>
    <property type="match status" value="1"/>
</dbReference>
<dbReference type="Gene3D" id="2.30.30.40">
    <property type="entry name" value="SH3 Domains"/>
    <property type="match status" value="1"/>
</dbReference>
<dbReference type="KEGG" id="ssua:FPZ54_01735"/>
<keyword evidence="7" id="KW-0902">Two-component regulatory system</keyword>
<evidence type="ECO:0000256" key="3">
    <source>
        <dbReference type="ARBA" id="ARBA00021495"/>
    </source>
</evidence>
<evidence type="ECO:0000256" key="8">
    <source>
        <dbReference type="ARBA" id="ARBA00035100"/>
    </source>
</evidence>
<dbReference type="PROSITE" id="PS50109">
    <property type="entry name" value="HIS_KIN"/>
    <property type="match status" value="1"/>
</dbReference>
<dbReference type="InterPro" id="IPR036097">
    <property type="entry name" value="HisK_dim/P_sf"/>
</dbReference>
<feature type="domain" description="Histidine kinase" evidence="10">
    <location>
        <begin position="130"/>
        <end position="387"/>
    </location>
</feature>
<dbReference type="InterPro" id="IPR004358">
    <property type="entry name" value="Sig_transdc_His_kin-like_C"/>
</dbReference>
<dbReference type="GO" id="GO:0006935">
    <property type="term" value="P:chemotaxis"/>
    <property type="evidence" value="ECO:0007669"/>
    <property type="project" value="InterPro"/>
</dbReference>